<keyword evidence="4" id="KW-1185">Reference proteome</keyword>
<dbReference type="EMBL" id="JAACJP010000006">
    <property type="protein sequence ID" value="KAF5383675.1"/>
    <property type="molecule type" value="Genomic_DNA"/>
</dbReference>
<dbReference type="InterPro" id="IPR018289">
    <property type="entry name" value="MULE_transposase_dom"/>
</dbReference>
<organism evidence="3 4">
    <name type="scientific">Tricholomella constricta</name>
    <dbReference type="NCBI Taxonomy" id="117010"/>
    <lineage>
        <taxon>Eukaryota</taxon>
        <taxon>Fungi</taxon>
        <taxon>Dikarya</taxon>
        <taxon>Basidiomycota</taxon>
        <taxon>Agaricomycotina</taxon>
        <taxon>Agaricomycetes</taxon>
        <taxon>Agaricomycetidae</taxon>
        <taxon>Agaricales</taxon>
        <taxon>Tricholomatineae</taxon>
        <taxon>Lyophyllaceae</taxon>
        <taxon>Tricholomella</taxon>
    </lineage>
</organism>
<dbReference type="Proteomes" id="UP000565441">
    <property type="component" value="Unassembled WGS sequence"/>
</dbReference>
<evidence type="ECO:0000259" key="2">
    <source>
        <dbReference type="Pfam" id="PF10551"/>
    </source>
</evidence>
<evidence type="ECO:0000256" key="1">
    <source>
        <dbReference type="SAM" id="MobiDB-lite"/>
    </source>
</evidence>
<dbReference type="Pfam" id="PF10551">
    <property type="entry name" value="MULE"/>
    <property type="match status" value="1"/>
</dbReference>
<feature type="region of interest" description="Disordered" evidence="1">
    <location>
        <begin position="479"/>
        <end position="500"/>
    </location>
</feature>
<proteinExistence type="predicted"/>
<evidence type="ECO:0000313" key="3">
    <source>
        <dbReference type="EMBL" id="KAF5383675.1"/>
    </source>
</evidence>
<reference evidence="3 4" key="1">
    <citation type="journal article" date="2020" name="ISME J.">
        <title>Uncovering the hidden diversity of litter-decomposition mechanisms in mushroom-forming fungi.</title>
        <authorList>
            <person name="Floudas D."/>
            <person name="Bentzer J."/>
            <person name="Ahren D."/>
            <person name="Johansson T."/>
            <person name="Persson P."/>
            <person name="Tunlid A."/>
        </authorList>
    </citation>
    <scope>NUCLEOTIDE SEQUENCE [LARGE SCALE GENOMIC DNA]</scope>
    <source>
        <strain evidence="3 4">CBS 661.87</strain>
    </source>
</reference>
<protein>
    <recommendedName>
        <fullName evidence="2">MULE transposase domain-containing protein</fullName>
    </recommendedName>
</protein>
<feature type="region of interest" description="Disordered" evidence="1">
    <location>
        <begin position="1303"/>
        <end position="1356"/>
    </location>
</feature>
<dbReference type="PANTHER" id="PTHR47718">
    <property type="entry name" value="OS01G0519700 PROTEIN"/>
    <property type="match status" value="1"/>
</dbReference>
<evidence type="ECO:0000313" key="4">
    <source>
        <dbReference type="Proteomes" id="UP000565441"/>
    </source>
</evidence>
<comment type="caution">
    <text evidence="3">The sequence shown here is derived from an EMBL/GenBank/DDBJ whole genome shotgun (WGS) entry which is preliminary data.</text>
</comment>
<dbReference type="OrthoDB" id="2402896at2759"/>
<feature type="domain" description="MULE transposase" evidence="2">
    <location>
        <begin position="837"/>
        <end position="925"/>
    </location>
</feature>
<dbReference type="PANTHER" id="PTHR47718:SF3">
    <property type="entry name" value="PROTEIN FAR1-RELATED SEQUENCE 5-LIKE"/>
    <property type="match status" value="1"/>
</dbReference>
<sequence length="1369" mass="153577">MDFRSFASPSPHLAYSTEFFDALSVSQICELSYPVVAPVGSVLAMNLSSNTPTSASATVIKPGEVIPSFRDLTSITAHMEADYNTNGMRSAWVKFRYLEEEYEMVYHFSKINLIRNVTNYEPAVQAFRHLISHLQSAQFRLGPAWDTFLKMSFTARIEGENWLEEDIFNALLELSYFRRAHRMQDLVPAEFNEQPRHLPVPDILLLPTSFLTDAIHAHNTDSPLYTPEIRALRHRVSTTEVRVIAMSSVTDNHFTAFVYRSGSPIIDYGDSLHHSPPLDVLTVIQWILAGVCQPPITDIKAGVIARQGPGNGNGSCGIAAHNFIEIAAETCIGLRAWNGSQAQTFRDAALEDLVRFHHIALQCNGNFLSWTTKISRDYDMSLPSTHVSSVSGYNDFNVYAPLTVHPVSCLQRSEITYLSKQIKPYMPKAHVPPVAQLKSMPINHTPPPLLPPFEPISTPRKVMLPPSPDTKQFIQFSPTRLSHKQRQQSSPEIITIDSSPIRDSSDVAMSDILDLLPPKGGNAEVKQPLFIDLCSPQILSQIKSIKSESLVIDLCSPPKFPTKLEVLDLCTPPSHKTKKRRLRVLSPSFDGAPEAKGRIVEAAPGVICLGSVFDSLEEAQAAIYAREEQLGHRWWMAQSKSDAQGNRKKMTFRCNHYAQHIPTHSTLIDPSDHRKGKSIRTGCRAHVNVNRVVHSSLWSVTTASWDHNHPREVPEGAPIRRRPTMEQKATVSQLSTSASQHFSRGQIAAVLQAQTGSSLEPRQISNMMGSARREARDEVASLGGDIHAILASLQQKSEEAHGWRFHLKLDEYSVATAIWWQSPLQVELAWRFSDILINDNTYNRNRTGYPLNVGITIDGHGASRNIWYAFHAVEDRAHFSWVFKCHVESAGVPPECLLSDRHKALIAAAEQTIPLTEHYFCIHHLGGNVEQNLRRTLSPDSWAHFKNTFWAVYRSVSPDEFERKWQELTAQFPPVKKYLDEELYPCRSQWAWAYTSYQFTCGVRTNGRVEGENRVNKAIGGPKKTLKQLFDGLNERTDGQTVQELTKVRDSSRRQHPTSIESIFPGPLNLLRKYAGPFALTTCFTQMEASMYYRTETMLRPEGVQDWLEYAVRVSPSVGYNWENGEELHMMNSFKNDSSHISTLFLLRLIRGRGLAVKHLFRVTHIGTQALHMVAVLVDDNYVLLSAMSRLKFNLGLVRPRWYQDKNLNLQSIPAAVAREAQTQRPDANLPASQQTSLVTANPLQTPKHHTPPVPPPTQTVPARTVYHEANAALRPLTSAVQTQEQLDELLDDLDELRAARRRATEEDQIHDPPISNPKGRPRTQRMTGAIEGPARGGGGARRGLRGQSSGRKCGHPALTITTVDYLGI</sequence>
<accession>A0A8H5M730</accession>
<name>A0A8H5M730_9AGAR</name>
<gene>
    <name evidence="3" type="ORF">D9615_003671</name>
</gene>
<feature type="compositionally biased region" description="Polar residues" evidence="1">
    <location>
        <begin position="487"/>
        <end position="500"/>
    </location>
</feature>